<comment type="subcellular location">
    <subcellularLocation>
        <location evidence="1">Nucleus</location>
    </subcellularLocation>
</comment>
<evidence type="ECO:0000256" key="9">
    <source>
        <dbReference type="SAM" id="MobiDB-lite"/>
    </source>
</evidence>
<feature type="compositionally biased region" description="Low complexity" evidence="9">
    <location>
        <begin position="212"/>
        <end position="226"/>
    </location>
</feature>
<gene>
    <name evidence="12" type="primary">LOC100901344</name>
</gene>
<name>A0AAJ7WGZ1_9ACAR</name>
<dbReference type="GO" id="GO:0001227">
    <property type="term" value="F:DNA-binding transcription repressor activity, RNA polymerase II-specific"/>
    <property type="evidence" value="ECO:0007669"/>
    <property type="project" value="TreeGrafter"/>
</dbReference>
<evidence type="ECO:0000256" key="1">
    <source>
        <dbReference type="ARBA" id="ARBA00004123"/>
    </source>
</evidence>
<evidence type="ECO:0000259" key="10">
    <source>
        <dbReference type="PROSITE" id="PS50157"/>
    </source>
</evidence>
<dbReference type="PANTHER" id="PTHR24399">
    <property type="entry name" value="ZINC FINGER AND BTB DOMAIN-CONTAINING"/>
    <property type="match status" value="1"/>
</dbReference>
<dbReference type="InterPro" id="IPR036236">
    <property type="entry name" value="Znf_C2H2_sf"/>
</dbReference>
<dbReference type="KEGG" id="goe:100901344"/>
<dbReference type="RefSeq" id="XP_028966734.1">
    <property type="nucleotide sequence ID" value="XM_029110901.1"/>
</dbReference>
<dbReference type="Gene3D" id="3.30.160.60">
    <property type="entry name" value="Classic Zinc Finger"/>
    <property type="match status" value="3"/>
</dbReference>
<feature type="compositionally biased region" description="Polar residues" evidence="9">
    <location>
        <begin position="233"/>
        <end position="256"/>
    </location>
</feature>
<keyword evidence="6" id="KW-0804">Transcription</keyword>
<evidence type="ECO:0000313" key="11">
    <source>
        <dbReference type="Proteomes" id="UP000694867"/>
    </source>
</evidence>
<dbReference type="SMART" id="SM00355">
    <property type="entry name" value="ZnF_C2H2"/>
    <property type="match status" value="8"/>
</dbReference>
<keyword evidence="2" id="KW-0479">Metal-binding</keyword>
<evidence type="ECO:0000256" key="6">
    <source>
        <dbReference type="ARBA" id="ARBA00023163"/>
    </source>
</evidence>
<dbReference type="PROSITE" id="PS00028">
    <property type="entry name" value="ZINC_FINGER_C2H2_1"/>
    <property type="match status" value="5"/>
</dbReference>
<feature type="domain" description="C2H2-type" evidence="10">
    <location>
        <begin position="63"/>
        <end position="93"/>
    </location>
</feature>
<evidence type="ECO:0000256" key="8">
    <source>
        <dbReference type="PROSITE-ProRule" id="PRU00042"/>
    </source>
</evidence>
<feature type="region of interest" description="Disordered" evidence="9">
    <location>
        <begin position="1"/>
        <end position="25"/>
    </location>
</feature>
<keyword evidence="8" id="KW-0863">Zinc-finger</keyword>
<dbReference type="InterPro" id="IPR013087">
    <property type="entry name" value="Znf_C2H2_type"/>
</dbReference>
<dbReference type="GO" id="GO:0000978">
    <property type="term" value="F:RNA polymerase II cis-regulatory region sequence-specific DNA binding"/>
    <property type="evidence" value="ECO:0007669"/>
    <property type="project" value="TreeGrafter"/>
</dbReference>
<feature type="domain" description="C2H2-type" evidence="10">
    <location>
        <begin position="276"/>
        <end position="299"/>
    </location>
</feature>
<dbReference type="PANTHER" id="PTHR24399:SF70">
    <property type="entry name" value="C2H2-TYPE DOMAIN-CONTAINING PROTEIN"/>
    <property type="match status" value="1"/>
</dbReference>
<dbReference type="Pfam" id="PF12874">
    <property type="entry name" value="zf-met"/>
    <property type="match status" value="1"/>
</dbReference>
<evidence type="ECO:0000256" key="5">
    <source>
        <dbReference type="ARBA" id="ARBA00023015"/>
    </source>
</evidence>
<feature type="compositionally biased region" description="Low complexity" evidence="9">
    <location>
        <begin position="263"/>
        <end position="274"/>
    </location>
</feature>
<dbReference type="PROSITE" id="PS50157">
    <property type="entry name" value="ZINC_FINGER_C2H2_2"/>
    <property type="match status" value="5"/>
</dbReference>
<evidence type="ECO:0000256" key="3">
    <source>
        <dbReference type="ARBA" id="ARBA00022737"/>
    </source>
</evidence>
<evidence type="ECO:0000313" key="12">
    <source>
        <dbReference type="RefSeq" id="XP_028966734.1"/>
    </source>
</evidence>
<proteinExistence type="predicted"/>
<feature type="domain" description="C2H2-type" evidence="10">
    <location>
        <begin position="162"/>
        <end position="189"/>
    </location>
</feature>
<evidence type="ECO:0000256" key="2">
    <source>
        <dbReference type="ARBA" id="ARBA00022723"/>
    </source>
</evidence>
<dbReference type="AlphaFoldDB" id="A0AAJ7WGZ1"/>
<evidence type="ECO:0000256" key="7">
    <source>
        <dbReference type="ARBA" id="ARBA00023242"/>
    </source>
</evidence>
<feature type="region of interest" description="Disordered" evidence="9">
    <location>
        <begin position="208"/>
        <end position="274"/>
    </location>
</feature>
<feature type="domain" description="C2H2-type" evidence="10">
    <location>
        <begin position="36"/>
        <end position="63"/>
    </location>
</feature>
<dbReference type="GO" id="GO:0008270">
    <property type="term" value="F:zinc ion binding"/>
    <property type="evidence" value="ECO:0007669"/>
    <property type="project" value="UniProtKB-KW"/>
</dbReference>
<protein>
    <submittedName>
        <fullName evidence="12">Zinc finger protein 423</fullName>
    </submittedName>
</protein>
<dbReference type="GeneID" id="100901344"/>
<dbReference type="Proteomes" id="UP000694867">
    <property type="component" value="Unplaced"/>
</dbReference>
<dbReference type="GO" id="GO:0005654">
    <property type="term" value="C:nucleoplasm"/>
    <property type="evidence" value="ECO:0007669"/>
    <property type="project" value="TreeGrafter"/>
</dbReference>
<dbReference type="SUPFAM" id="SSF57667">
    <property type="entry name" value="beta-beta-alpha zinc fingers"/>
    <property type="match status" value="2"/>
</dbReference>
<keyword evidence="7" id="KW-0539">Nucleus</keyword>
<keyword evidence="3" id="KW-0677">Repeat</keyword>
<accession>A0AAJ7WGZ1</accession>
<organism evidence="11 12">
    <name type="scientific">Galendromus occidentalis</name>
    <name type="common">western predatory mite</name>
    <dbReference type="NCBI Taxonomy" id="34638"/>
    <lineage>
        <taxon>Eukaryota</taxon>
        <taxon>Metazoa</taxon>
        <taxon>Ecdysozoa</taxon>
        <taxon>Arthropoda</taxon>
        <taxon>Chelicerata</taxon>
        <taxon>Arachnida</taxon>
        <taxon>Acari</taxon>
        <taxon>Parasitiformes</taxon>
        <taxon>Mesostigmata</taxon>
        <taxon>Gamasina</taxon>
        <taxon>Phytoseioidea</taxon>
        <taxon>Phytoseiidae</taxon>
        <taxon>Typhlodrominae</taxon>
        <taxon>Galendromus</taxon>
    </lineage>
</organism>
<keyword evidence="4" id="KW-0862">Zinc</keyword>
<sequence>MGTPEGPLGNQKPEPRVLGGREITDQRGKTRIVGPFYCSVCHKQFPHKSLTEIHLQCHMEKRLPCPFCDKMFKNKYVLKYHVEGAHNHTVGEPSPQLRRRLEKRSLNTVTCFCGISFETMNSYNEHMRTHQHHGAAQVQNEYLLRRRAQERNASFQQRVKYNPCPMCKETFANLFQLVKHMEIHNNNQAPPSPELPVKRIRLSGGATLQITPVPVSRTPSSSDVSASPPPISCRNSPLRQPQPISLVSCRSSPSDDTFQRKASVPPSSSSSPQSLWECEICDDAFSHLALLRGHMHNKHHLYLVCLECHEFLNDVNGMAQHMSEVHPNVSAHPCSVCGRCFSDEEAAKSHLDAHKNGLADFSGCFQCSFCEALFDAERECALHEDAHRTEGSAILS</sequence>
<keyword evidence="5" id="KW-0805">Transcription regulation</keyword>
<keyword evidence="11" id="KW-1185">Reference proteome</keyword>
<reference evidence="12" key="1">
    <citation type="submission" date="2025-08" db="UniProtKB">
        <authorList>
            <consortium name="RefSeq"/>
        </authorList>
    </citation>
    <scope>IDENTIFICATION</scope>
</reference>
<evidence type="ECO:0000256" key="4">
    <source>
        <dbReference type="ARBA" id="ARBA00022833"/>
    </source>
</evidence>
<feature type="domain" description="C2H2-type" evidence="10">
    <location>
        <begin position="332"/>
        <end position="354"/>
    </location>
</feature>
<dbReference type="Pfam" id="PF00096">
    <property type="entry name" value="zf-C2H2"/>
    <property type="match status" value="2"/>
</dbReference>